<proteinExistence type="predicted"/>
<evidence type="ECO:0000256" key="1">
    <source>
        <dbReference type="SAM" id="MobiDB-lite"/>
    </source>
</evidence>
<reference evidence="2" key="1">
    <citation type="journal article" date="2019" name="Sci. Rep.">
        <title>Draft genome of Tanacetum cinerariifolium, the natural source of mosquito coil.</title>
        <authorList>
            <person name="Yamashiro T."/>
            <person name="Shiraishi A."/>
            <person name="Satake H."/>
            <person name="Nakayama K."/>
        </authorList>
    </citation>
    <scope>NUCLEOTIDE SEQUENCE</scope>
</reference>
<accession>A0A6L2JNW4</accession>
<dbReference type="AlphaFoldDB" id="A0A6L2JNW4"/>
<evidence type="ECO:0000313" key="2">
    <source>
        <dbReference type="EMBL" id="GEU38490.1"/>
    </source>
</evidence>
<sequence>GGVYGVGGKPGEDVQKFLRALHPKWRAKVIVIEELKDLTSLLLDELIGNLKVHEVIIKKDSNIVKGKREQSRSLALKAKKESGDEESSNSRSEDEEYTMAVRDFKKFFKR</sequence>
<comment type="caution">
    <text evidence="2">The sequence shown here is derived from an EMBL/GenBank/DDBJ whole genome shotgun (WGS) entry which is preliminary data.</text>
</comment>
<dbReference type="EMBL" id="BKCJ010001057">
    <property type="protein sequence ID" value="GEU38490.1"/>
    <property type="molecule type" value="Genomic_DNA"/>
</dbReference>
<name>A0A6L2JNW4_TANCI</name>
<feature type="non-terminal residue" evidence="2">
    <location>
        <position position="1"/>
    </location>
</feature>
<protein>
    <submittedName>
        <fullName evidence="2">UBN2 domain-containing protein</fullName>
    </submittedName>
</protein>
<gene>
    <name evidence="2" type="ORF">Tci_010468</name>
</gene>
<feature type="compositionally biased region" description="Acidic residues" evidence="1">
    <location>
        <begin position="83"/>
        <end position="97"/>
    </location>
</feature>
<organism evidence="2">
    <name type="scientific">Tanacetum cinerariifolium</name>
    <name type="common">Dalmatian daisy</name>
    <name type="synonym">Chrysanthemum cinerariifolium</name>
    <dbReference type="NCBI Taxonomy" id="118510"/>
    <lineage>
        <taxon>Eukaryota</taxon>
        <taxon>Viridiplantae</taxon>
        <taxon>Streptophyta</taxon>
        <taxon>Embryophyta</taxon>
        <taxon>Tracheophyta</taxon>
        <taxon>Spermatophyta</taxon>
        <taxon>Magnoliopsida</taxon>
        <taxon>eudicotyledons</taxon>
        <taxon>Gunneridae</taxon>
        <taxon>Pentapetalae</taxon>
        <taxon>asterids</taxon>
        <taxon>campanulids</taxon>
        <taxon>Asterales</taxon>
        <taxon>Asteraceae</taxon>
        <taxon>Asteroideae</taxon>
        <taxon>Anthemideae</taxon>
        <taxon>Anthemidinae</taxon>
        <taxon>Tanacetum</taxon>
    </lineage>
</organism>
<feature type="region of interest" description="Disordered" evidence="1">
    <location>
        <begin position="72"/>
        <end position="97"/>
    </location>
</feature>